<dbReference type="InterPro" id="IPR022742">
    <property type="entry name" value="Hydrolase_4"/>
</dbReference>
<reference evidence="3" key="1">
    <citation type="journal article" date="2019" name="Int. J. Syst. Evol. Microbiol.">
        <title>The Global Catalogue of Microorganisms (GCM) 10K type strain sequencing project: providing services to taxonomists for standard genome sequencing and annotation.</title>
        <authorList>
            <consortium name="The Broad Institute Genomics Platform"/>
            <consortium name="The Broad Institute Genome Sequencing Center for Infectious Disease"/>
            <person name="Wu L."/>
            <person name="Ma J."/>
        </authorList>
    </citation>
    <scope>NUCLEOTIDE SEQUENCE [LARGE SCALE GENOMIC DNA]</scope>
    <source>
        <strain evidence="3">CCUG 60023</strain>
    </source>
</reference>
<sequence>MSWKSHTLPRSDDAQVQIYSLAPASPRAIVHINHGMAEHADRYEQFAEALSAAGYAAIAHDHRGHGNSFAPDTPQGHYGPGGFATVIEEVQVVQAHARETWPGLKLISFGHSMGSIIAFNNALRHPTTIDGLALWNSGVETGALGAVFKAILKTERFFKGSDVPSQMAQKLTFQAWNKAFVPNRTDFDWLSRDEIEVDKYIADPLCGFPVTIGLWLELLDAIYFAADNQNLANLPNTLPVHLLAGDQDPCSLKGEAVRNIETRMSRAGLNDVTFTLLKDTRHESLNELNRDETTADFIAWLDKRFA</sequence>
<protein>
    <submittedName>
        <fullName evidence="2">Alpha/beta fold hydrolase</fullName>
    </submittedName>
</protein>
<dbReference type="PANTHER" id="PTHR11614">
    <property type="entry name" value="PHOSPHOLIPASE-RELATED"/>
    <property type="match status" value="1"/>
</dbReference>
<feature type="domain" description="Serine aminopeptidase S33" evidence="1">
    <location>
        <begin position="25"/>
        <end position="288"/>
    </location>
</feature>
<dbReference type="InterPro" id="IPR051044">
    <property type="entry name" value="MAG_DAG_Lipase"/>
</dbReference>
<gene>
    <name evidence="2" type="ORF">ACFQ14_07785</name>
</gene>
<dbReference type="EMBL" id="JBHTJV010000005">
    <property type="protein sequence ID" value="MFD0916302.1"/>
    <property type="molecule type" value="Genomic_DNA"/>
</dbReference>
<evidence type="ECO:0000259" key="1">
    <source>
        <dbReference type="Pfam" id="PF12146"/>
    </source>
</evidence>
<dbReference type="GO" id="GO:0016787">
    <property type="term" value="F:hydrolase activity"/>
    <property type="evidence" value="ECO:0007669"/>
    <property type="project" value="UniProtKB-KW"/>
</dbReference>
<dbReference type="Pfam" id="PF12146">
    <property type="entry name" value="Hydrolase_4"/>
    <property type="match status" value="1"/>
</dbReference>
<dbReference type="InterPro" id="IPR029058">
    <property type="entry name" value="AB_hydrolase_fold"/>
</dbReference>
<keyword evidence="3" id="KW-1185">Reference proteome</keyword>
<comment type="caution">
    <text evidence="2">The sequence shown here is derived from an EMBL/GenBank/DDBJ whole genome shotgun (WGS) entry which is preliminary data.</text>
</comment>
<accession>A0ABW3FJH7</accession>
<evidence type="ECO:0000313" key="2">
    <source>
        <dbReference type="EMBL" id="MFD0916302.1"/>
    </source>
</evidence>
<keyword evidence="2" id="KW-0378">Hydrolase</keyword>
<proteinExistence type="predicted"/>
<organism evidence="2 3">
    <name type="scientific">Pseudahrensia aquimaris</name>
    <dbReference type="NCBI Taxonomy" id="744461"/>
    <lineage>
        <taxon>Bacteria</taxon>
        <taxon>Pseudomonadati</taxon>
        <taxon>Pseudomonadota</taxon>
        <taxon>Alphaproteobacteria</taxon>
        <taxon>Hyphomicrobiales</taxon>
        <taxon>Ahrensiaceae</taxon>
        <taxon>Pseudahrensia</taxon>
    </lineage>
</organism>
<dbReference type="Proteomes" id="UP001597101">
    <property type="component" value="Unassembled WGS sequence"/>
</dbReference>
<dbReference type="RefSeq" id="WP_377212161.1">
    <property type="nucleotide sequence ID" value="NZ_JBHTJV010000005.1"/>
</dbReference>
<name>A0ABW3FJH7_9HYPH</name>
<dbReference type="SUPFAM" id="SSF53474">
    <property type="entry name" value="alpha/beta-Hydrolases"/>
    <property type="match status" value="1"/>
</dbReference>
<evidence type="ECO:0000313" key="3">
    <source>
        <dbReference type="Proteomes" id="UP001597101"/>
    </source>
</evidence>
<dbReference type="Gene3D" id="3.40.50.1820">
    <property type="entry name" value="alpha/beta hydrolase"/>
    <property type="match status" value="1"/>
</dbReference>